<feature type="domain" description="SoxA A3" evidence="3">
    <location>
        <begin position="359"/>
        <end position="426"/>
    </location>
</feature>
<organism evidence="4">
    <name type="scientific">marine metagenome</name>
    <dbReference type="NCBI Taxonomy" id="408172"/>
    <lineage>
        <taxon>unclassified sequences</taxon>
        <taxon>metagenomes</taxon>
        <taxon>ecological metagenomes</taxon>
    </lineage>
</organism>
<sequence>MVRSGIRPTLVDEAAESGGQIFRRQPKEFKRSPQVVYGFDAKSAIEEHRKFDEIAEKIDTRLGTMVCGIENQRLYLFNGAEVDFLDFDRLILATGAFDTVIPLPGWTLPGVFTLGGAQVSLKTQGCAVGKRIVFLGASPLLPYTAFQYCMAGAEVGGILETTSLSSKLAALPEMLKHSKGRKGVSMMAKLVLKGIPLRLGVKPLRIEGNKSVKSIVFLDSRGRENCWDCDAVIMGYGFKSENQLADLAGCRLYFEAQTNEWRVENDGEGRTTLPYVYVAGDGNGVKGWESARIEGELAANSLLKDLNLVSNMSEEIGVKNKLKKLSFFRKALDRAFPYPHHLVAEIEDSTIVCRCELISAGEIRQASKVSGEFEINRIKSFCRVGMGRCQGRICGSTTAEILRLLQGTSLEAVGHFRAQSPVKPIPTQNFCIFE</sequence>
<dbReference type="InterPro" id="IPR051691">
    <property type="entry name" value="Metab_Enz_Cyan_OpOx_G3PDH"/>
</dbReference>
<accession>A0A381YHF4</accession>
<keyword evidence="1" id="KW-0560">Oxidoreductase</keyword>
<evidence type="ECO:0000259" key="3">
    <source>
        <dbReference type="Pfam" id="PF17806"/>
    </source>
</evidence>
<evidence type="ECO:0000259" key="2">
    <source>
        <dbReference type="Pfam" id="PF07992"/>
    </source>
</evidence>
<gene>
    <name evidence="4" type="ORF">METZ01_LOCUS129390</name>
</gene>
<dbReference type="Pfam" id="PF07992">
    <property type="entry name" value="Pyr_redox_2"/>
    <property type="match status" value="1"/>
</dbReference>
<protein>
    <recommendedName>
        <fullName evidence="5">BFD-like [2Fe-2S]-binding domain-containing protein</fullName>
    </recommendedName>
</protein>
<dbReference type="CDD" id="cd19946">
    <property type="entry name" value="GlpA-like_Fer2_BFD-like"/>
    <property type="match status" value="1"/>
</dbReference>
<dbReference type="InterPro" id="IPR041854">
    <property type="entry name" value="BFD-like_2Fe2S-bd_dom_sf"/>
</dbReference>
<reference evidence="4" key="1">
    <citation type="submission" date="2018-05" db="EMBL/GenBank/DDBJ databases">
        <authorList>
            <person name="Lanie J.A."/>
            <person name="Ng W.-L."/>
            <person name="Kazmierczak K.M."/>
            <person name="Andrzejewski T.M."/>
            <person name="Davidsen T.M."/>
            <person name="Wayne K.J."/>
            <person name="Tettelin H."/>
            <person name="Glass J.I."/>
            <person name="Rusch D."/>
            <person name="Podicherti R."/>
            <person name="Tsui H.-C.T."/>
            <person name="Winkler M.E."/>
        </authorList>
    </citation>
    <scope>NUCLEOTIDE SEQUENCE</scope>
</reference>
<evidence type="ECO:0000313" key="4">
    <source>
        <dbReference type="EMBL" id="SVA76536.1"/>
    </source>
</evidence>
<feature type="domain" description="FAD/NAD(P)-binding" evidence="2">
    <location>
        <begin position="40"/>
        <end position="292"/>
    </location>
</feature>
<dbReference type="Pfam" id="PF17806">
    <property type="entry name" value="SO_alpha_A3"/>
    <property type="match status" value="1"/>
</dbReference>
<name>A0A381YHF4_9ZZZZ</name>
<evidence type="ECO:0000256" key="1">
    <source>
        <dbReference type="ARBA" id="ARBA00023002"/>
    </source>
</evidence>
<proteinExistence type="predicted"/>
<dbReference type="PANTHER" id="PTHR42949">
    <property type="entry name" value="ANAEROBIC GLYCEROL-3-PHOSPHATE DEHYDROGENASE SUBUNIT B"/>
    <property type="match status" value="1"/>
</dbReference>
<dbReference type="PIRSF" id="PIRSF037495">
    <property type="entry name" value="Opine_OX_OoxA/HcnB"/>
    <property type="match status" value="1"/>
</dbReference>
<dbReference type="Gene3D" id="1.10.10.1100">
    <property type="entry name" value="BFD-like [2Fe-2S]-binding domain"/>
    <property type="match status" value="1"/>
</dbReference>
<dbReference type="PANTHER" id="PTHR42949:SF3">
    <property type="entry name" value="ANAEROBIC GLYCEROL-3-PHOSPHATE DEHYDROGENASE SUBUNIT B"/>
    <property type="match status" value="1"/>
</dbReference>
<dbReference type="InterPro" id="IPR017224">
    <property type="entry name" value="Opine_Oxase_asu/HCN_bsu"/>
</dbReference>
<evidence type="ECO:0008006" key="5">
    <source>
        <dbReference type="Google" id="ProtNLM"/>
    </source>
</evidence>
<dbReference type="AlphaFoldDB" id="A0A381YHF4"/>
<dbReference type="InterPro" id="IPR041117">
    <property type="entry name" value="SoxA_A3"/>
</dbReference>
<dbReference type="EMBL" id="UINC01018260">
    <property type="protein sequence ID" value="SVA76536.1"/>
    <property type="molecule type" value="Genomic_DNA"/>
</dbReference>
<dbReference type="SUPFAM" id="SSF51905">
    <property type="entry name" value="FAD/NAD(P)-binding domain"/>
    <property type="match status" value="1"/>
</dbReference>
<dbReference type="Gene3D" id="3.50.50.60">
    <property type="entry name" value="FAD/NAD(P)-binding domain"/>
    <property type="match status" value="2"/>
</dbReference>
<dbReference type="InterPro" id="IPR036188">
    <property type="entry name" value="FAD/NAD-bd_sf"/>
</dbReference>
<dbReference type="GO" id="GO:0016491">
    <property type="term" value="F:oxidoreductase activity"/>
    <property type="evidence" value="ECO:0007669"/>
    <property type="project" value="UniProtKB-KW"/>
</dbReference>
<dbReference type="InterPro" id="IPR023753">
    <property type="entry name" value="FAD/NAD-binding_dom"/>
</dbReference>